<proteinExistence type="predicted"/>
<feature type="compositionally biased region" description="Polar residues" evidence="1">
    <location>
        <begin position="705"/>
        <end position="731"/>
    </location>
</feature>
<name>A0AA47N6H2_MERPO</name>
<dbReference type="InterPro" id="IPR004012">
    <property type="entry name" value="Run_dom"/>
</dbReference>
<dbReference type="Pfam" id="PF02759">
    <property type="entry name" value="RUN"/>
    <property type="match status" value="1"/>
</dbReference>
<feature type="region of interest" description="Disordered" evidence="1">
    <location>
        <begin position="75"/>
        <end position="177"/>
    </location>
</feature>
<accession>A0AA47N6H2</accession>
<feature type="compositionally biased region" description="Polar residues" evidence="1">
    <location>
        <begin position="490"/>
        <end position="501"/>
    </location>
</feature>
<feature type="compositionally biased region" description="Low complexity" evidence="1">
    <location>
        <begin position="773"/>
        <end position="791"/>
    </location>
</feature>
<feature type="region of interest" description="Disordered" evidence="1">
    <location>
        <begin position="1113"/>
        <end position="1151"/>
    </location>
</feature>
<sequence>MSPPVPGAFIRTWRQCPALRMIRTSSFSGDTWLSYHFPGVQLPPWQLQTLCPPRPGPPGRPGPCSAGQLTRAVSLPEQDVLRREPPVALGNQRRLVSSSHCSLKEDRAEEEEEEEEEASDSSGRLDTSSSGEDGPQQVLKPRSTREQSASRPRSHNSFLPSAELDEEEEDSDGDNLHRYHEDSSFMLHGNFNWAVSKTGGALEKKPLVLDTESSAEQLAGQPGRLHSLPTDCLEVRESCRLFLDSTVQDLNKISDFNFGQPTCADSFPVHHTESTGDSSCNSSDGILVNFCTIYSESNDPAAPQDPPGSLAPPQPAHVHDGSVFLNLRPVRPRSPSEQHEVPSTQEELEMAEVAVPSAPRWSPPALDSNCNLYSLETWSSLELSDLTACLQGQLTLAMATNQKYYKLVSCDLPSKSPSPAWPGLARGCPEGLQRLSLVPSCDSIRDQMERKERDKQNQDGSRYSPAQSGVGCNHQDDAPLCKTTTHEEVYTQSPPSASTGPSPIRASLPLGTTANVAGSHDVQPVPTQPSVKWQHGQRSVAEENGKDDSSDKNSSAHCLSIVCFSFGGKNKQKQKVNKYNANMRYSKAQRPTSLPIQPFVLLPLPEPQSQALGSLLDQYISSQPGSQCKAKGNRLFTHLTPSPRDSYGRILLQAASSSDTCSTCSPSPQRFSQRLSGNPSSPCSSHTVTHLTHTSPTPRTTQTQGPYSGSTQSDYMFKLSSNKPSPRSYITPQIRPSLPVDTPTSHFLIDLTPELTPGPWPRSTLKPQTPGFTEPGSSHSTPPTSSCTSLPQQPAPLGVISAAPHRDPRGSWFPRDDLSEAFSSRGGSLLSVTGPGGVKKDSAGGGKKQNQTEPCESDGPPTEFCLSPCEASYESLSISHLQRRGLLRSVSAAMDLIMAHFGSSRDPEEKMRLGNSWRSPTIAGLVLEHLCPAVQNLLEDGLRHHKLDVVIGQQRNHSWSVVEASTQKGRATRVLDNLVSKIHLCPLLTSSCMKLRAFIMGLLNLRALEFWLSHLQSQNDVVMAYYHSWAFLTTTQRRCQPLFQELLLLLQPLSVLPFDLNLLLEPRHRESCSHTSPVLPCPTLLMTSWPKLQAERPRGTARRSQQTGNLYQTDLHLPGRSQGPQSFTQQGGRETRHAKASDYSPQPGPHPGWWIRQPVIVDGVIEEEDCRSAEKYSVWSQQYDERGLEGVLDGEETLTGPSRGSADPLVQAEVPAQGGLRWAKLFGAGDPPSRAPGSQCRRNTRPSQWLQLDGSTLGHLAQSVWAVRFGRAKTD</sequence>
<comment type="caution">
    <text evidence="3">The sequence shown here is derived from an EMBL/GenBank/DDBJ whole genome shotgun (WGS) entry which is preliminary data.</text>
</comment>
<feature type="region of interest" description="Disordered" evidence="1">
    <location>
        <begin position="658"/>
        <end position="738"/>
    </location>
</feature>
<dbReference type="Proteomes" id="UP001174136">
    <property type="component" value="Unassembled WGS sequence"/>
</dbReference>
<dbReference type="PROSITE" id="PS50826">
    <property type="entry name" value="RUN"/>
    <property type="match status" value="1"/>
</dbReference>
<dbReference type="InterPro" id="IPR047343">
    <property type="entry name" value="RUSC1_2"/>
</dbReference>
<feature type="compositionally biased region" description="Polar residues" evidence="1">
    <location>
        <begin position="458"/>
        <end position="467"/>
    </location>
</feature>
<dbReference type="InterPro" id="IPR037213">
    <property type="entry name" value="Run_dom_sf"/>
</dbReference>
<feature type="compositionally biased region" description="Basic and acidic residues" evidence="1">
    <location>
        <begin position="540"/>
        <end position="551"/>
    </location>
</feature>
<feature type="compositionally biased region" description="Polar residues" evidence="1">
    <location>
        <begin position="146"/>
        <end position="159"/>
    </location>
</feature>
<dbReference type="PANTHER" id="PTHR15591">
    <property type="entry name" value="RUN AND SH3 DOMAIN CONTAINING"/>
    <property type="match status" value="1"/>
</dbReference>
<feature type="compositionally biased region" description="Polar residues" evidence="1">
    <location>
        <begin position="1122"/>
        <end position="1132"/>
    </location>
</feature>
<feature type="compositionally biased region" description="Basic and acidic residues" evidence="1">
    <location>
        <begin position="448"/>
        <end position="457"/>
    </location>
</feature>
<organism evidence="3 4">
    <name type="scientific">Merluccius polli</name>
    <name type="common">Benguela hake</name>
    <name type="synonym">Merluccius cadenati</name>
    <dbReference type="NCBI Taxonomy" id="89951"/>
    <lineage>
        <taxon>Eukaryota</taxon>
        <taxon>Metazoa</taxon>
        <taxon>Chordata</taxon>
        <taxon>Craniata</taxon>
        <taxon>Vertebrata</taxon>
        <taxon>Euteleostomi</taxon>
        <taxon>Actinopterygii</taxon>
        <taxon>Neopterygii</taxon>
        <taxon>Teleostei</taxon>
        <taxon>Neoteleostei</taxon>
        <taxon>Acanthomorphata</taxon>
        <taxon>Zeiogadaria</taxon>
        <taxon>Gadariae</taxon>
        <taxon>Gadiformes</taxon>
        <taxon>Gadoidei</taxon>
        <taxon>Merlucciidae</taxon>
        <taxon>Merluccius</taxon>
    </lineage>
</organism>
<feature type="compositionally biased region" description="Basic and acidic residues" evidence="1">
    <location>
        <begin position="804"/>
        <end position="818"/>
    </location>
</feature>
<dbReference type="GO" id="GO:0031410">
    <property type="term" value="C:cytoplasmic vesicle"/>
    <property type="evidence" value="ECO:0007669"/>
    <property type="project" value="TreeGrafter"/>
</dbReference>
<feature type="compositionally biased region" description="Low complexity" evidence="1">
    <location>
        <begin position="684"/>
        <end position="704"/>
    </location>
</feature>
<feature type="compositionally biased region" description="Polar residues" evidence="1">
    <location>
        <begin position="670"/>
        <end position="683"/>
    </location>
</feature>
<evidence type="ECO:0000313" key="3">
    <source>
        <dbReference type="EMBL" id="KAK0152477.1"/>
    </source>
</evidence>
<gene>
    <name evidence="3" type="primary">Rusc2</name>
    <name evidence="3" type="ORF">N1851_006005</name>
</gene>
<feature type="compositionally biased region" description="Acidic residues" evidence="1">
    <location>
        <begin position="163"/>
        <end position="173"/>
    </location>
</feature>
<dbReference type="SUPFAM" id="SSF140741">
    <property type="entry name" value="RUN domain-like"/>
    <property type="match status" value="1"/>
</dbReference>
<evidence type="ECO:0000259" key="2">
    <source>
        <dbReference type="PROSITE" id="PS50826"/>
    </source>
</evidence>
<feature type="region of interest" description="Disordered" evidence="1">
    <location>
        <begin position="298"/>
        <end position="318"/>
    </location>
</feature>
<reference evidence="3" key="1">
    <citation type="journal article" date="2023" name="Front. Mar. Sci.">
        <title>A new Merluccius polli reference genome to investigate the effects of global change in West African waters.</title>
        <authorList>
            <person name="Mateo J.L."/>
            <person name="Blanco-Fernandez C."/>
            <person name="Garcia-Vazquez E."/>
            <person name="Machado-Schiaffino G."/>
        </authorList>
    </citation>
    <scope>NUCLEOTIDE SEQUENCE</scope>
    <source>
        <strain evidence="3">C29</strain>
        <tissue evidence="3">Fin</tissue>
    </source>
</reference>
<feature type="compositionally biased region" description="Low complexity" evidence="1">
    <location>
        <begin position="120"/>
        <end position="131"/>
    </location>
</feature>
<feature type="region of interest" description="Disordered" evidence="1">
    <location>
        <begin position="752"/>
        <end position="861"/>
    </location>
</feature>
<protein>
    <submittedName>
        <fullName evidence="3">Iporin</fullName>
    </submittedName>
</protein>
<dbReference type="SMART" id="SM00593">
    <property type="entry name" value="RUN"/>
    <property type="match status" value="1"/>
</dbReference>
<feature type="compositionally biased region" description="Pro residues" evidence="1">
    <location>
        <begin position="303"/>
        <end position="315"/>
    </location>
</feature>
<dbReference type="Gene3D" id="1.20.58.900">
    <property type="match status" value="1"/>
</dbReference>
<feature type="compositionally biased region" description="Acidic residues" evidence="1">
    <location>
        <begin position="108"/>
        <end position="119"/>
    </location>
</feature>
<dbReference type="PANTHER" id="PTHR15591:SF14">
    <property type="entry name" value="AP-4 COMPLEX ACCESSORY SUBUNIT RUSC2"/>
    <property type="match status" value="1"/>
</dbReference>
<dbReference type="EMBL" id="JAOPHQ010000992">
    <property type="protein sequence ID" value="KAK0152477.1"/>
    <property type="molecule type" value="Genomic_DNA"/>
</dbReference>
<evidence type="ECO:0000313" key="4">
    <source>
        <dbReference type="Proteomes" id="UP001174136"/>
    </source>
</evidence>
<feature type="domain" description="RUN" evidence="2">
    <location>
        <begin position="921"/>
        <end position="1065"/>
    </location>
</feature>
<keyword evidence="4" id="KW-1185">Reference proteome</keyword>
<evidence type="ECO:0000256" key="1">
    <source>
        <dbReference type="SAM" id="MobiDB-lite"/>
    </source>
</evidence>
<feature type="compositionally biased region" description="Basic and acidic residues" evidence="1">
    <location>
        <begin position="474"/>
        <end position="489"/>
    </location>
</feature>
<dbReference type="AlphaFoldDB" id="A0AA47N6H2"/>
<feature type="region of interest" description="Disordered" evidence="1">
    <location>
        <begin position="448"/>
        <end position="554"/>
    </location>
</feature>
<feature type="compositionally biased region" description="Low complexity" evidence="1">
    <location>
        <begin position="658"/>
        <end position="669"/>
    </location>
</feature>